<reference evidence="1" key="1">
    <citation type="submission" date="2021-12" db="EMBL/GenBank/DDBJ databases">
        <title>Novel species in genus Dyadobacter.</title>
        <authorList>
            <person name="Ma C."/>
        </authorList>
    </citation>
    <scope>NUCLEOTIDE SEQUENCE</scope>
    <source>
        <strain evidence="1">LJ419</strain>
    </source>
</reference>
<evidence type="ECO:0000313" key="1">
    <source>
        <dbReference type="EMBL" id="MCF0064926.1"/>
    </source>
</evidence>
<proteinExistence type="predicted"/>
<sequence length="63" mass="7246">MNQELVDKVRAYVAAKREEINNSTDPRQASIDRLKKLGYLDENGEVAEHYRGGIPDDWEKNKA</sequence>
<name>A0A9X1PTS6_9BACT</name>
<comment type="caution">
    <text evidence="1">The sequence shown here is derived from an EMBL/GenBank/DDBJ whole genome shotgun (WGS) entry which is preliminary data.</text>
</comment>
<organism evidence="1 2">
    <name type="scientific">Dyadobacter chenwenxiniae</name>
    <dbReference type="NCBI Taxonomy" id="2906456"/>
    <lineage>
        <taxon>Bacteria</taxon>
        <taxon>Pseudomonadati</taxon>
        <taxon>Bacteroidota</taxon>
        <taxon>Cytophagia</taxon>
        <taxon>Cytophagales</taxon>
        <taxon>Spirosomataceae</taxon>
        <taxon>Dyadobacter</taxon>
    </lineage>
</organism>
<evidence type="ECO:0000313" key="2">
    <source>
        <dbReference type="Proteomes" id="UP001139000"/>
    </source>
</evidence>
<dbReference type="Proteomes" id="UP001139000">
    <property type="component" value="Unassembled WGS sequence"/>
</dbReference>
<protein>
    <submittedName>
        <fullName evidence="1">Uncharacterized protein</fullName>
    </submittedName>
</protein>
<dbReference type="RefSeq" id="WP_234657905.1">
    <property type="nucleotide sequence ID" value="NZ_CP094997.1"/>
</dbReference>
<gene>
    <name evidence="1" type="ORF">LXM26_25665</name>
</gene>
<dbReference type="AlphaFoldDB" id="A0A9X1PTS6"/>
<accession>A0A9X1PTS6</accession>
<dbReference type="EMBL" id="JAJTTC010000009">
    <property type="protein sequence ID" value="MCF0064926.1"/>
    <property type="molecule type" value="Genomic_DNA"/>
</dbReference>
<keyword evidence="2" id="KW-1185">Reference proteome</keyword>